<feature type="chain" id="PRO_5029510018" evidence="1">
    <location>
        <begin position="31"/>
        <end position="331"/>
    </location>
</feature>
<organism evidence="4 5">
    <name type="scientific">Hallella mizrahii</name>
    <dbReference type="NCBI Taxonomy" id="2606637"/>
    <lineage>
        <taxon>Bacteria</taxon>
        <taxon>Pseudomonadati</taxon>
        <taxon>Bacteroidota</taxon>
        <taxon>Bacteroidia</taxon>
        <taxon>Bacteroidales</taxon>
        <taxon>Prevotellaceae</taxon>
        <taxon>Hallella</taxon>
    </lineage>
</organism>
<comment type="caution">
    <text evidence="4">The sequence shown here is derived from an EMBL/GenBank/DDBJ whole genome shotgun (WGS) entry which is preliminary data.</text>
</comment>
<dbReference type="InterPro" id="IPR040580">
    <property type="entry name" value="DUF5627"/>
</dbReference>
<dbReference type="PROSITE" id="PS51257">
    <property type="entry name" value="PROKAR_LIPOPROTEIN"/>
    <property type="match status" value="1"/>
</dbReference>
<dbReference type="InterPro" id="IPR013728">
    <property type="entry name" value="BT_3987-like_N"/>
</dbReference>
<feature type="domain" description="DUF5627" evidence="3">
    <location>
        <begin position="186"/>
        <end position="320"/>
    </location>
</feature>
<dbReference type="Pfam" id="PF08522">
    <property type="entry name" value="BT_3987-like_N"/>
    <property type="match status" value="1"/>
</dbReference>
<feature type="signal peptide" evidence="1">
    <location>
        <begin position="1"/>
        <end position="30"/>
    </location>
</feature>
<accession>A0A7K0KIM2</accession>
<dbReference type="Pfam" id="PF18620">
    <property type="entry name" value="DUF5627"/>
    <property type="match status" value="1"/>
</dbReference>
<feature type="domain" description="BT-3987-like N-terminal" evidence="2">
    <location>
        <begin position="41"/>
        <end position="167"/>
    </location>
</feature>
<dbReference type="Gene3D" id="2.40.128.420">
    <property type="match status" value="1"/>
</dbReference>
<dbReference type="Proteomes" id="UP000438914">
    <property type="component" value="Unassembled WGS sequence"/>
</dbReference>
<reference evidence="4 5" key="1">
    <citation type="submission" date="2019-08" db="EMBL/GenBank/DDBJ databases">
        <title>In-depth cultivation of the pig gut microbiome towards novel bacterial diversity and tailored functional studies.</title>
        <authorList>
            <person name="Wylensek D."/>
            <person name="Hitch T.C.A."/>
            <person name="Clavel T."/>
        </authorList>
    </citation>
    <scope>NUCLEOTIDE SEQUENCE [LARGE SCALE GENOMIC DNA]</scope>
    <source>
        <strain evidence="4 5">LKV-178-WT-2A</strain>
    </source>
</reference>
<dbReference type="AlphaFoldDB" id="A0A7K0KIM2"/>
<evidence type="ECO:0000256" key="1">
    <source>
        <dbReference type="SAM" id="SignalP"/>
    </source>
</evidence>
<sequence>MKKTMNKHFVLKYIPLLALPMLLGLTSCHSGDQEFPDYGSTSVYFSNQGYVRTIELGEDLEVDLTNDNNHEFSLNAAMGGGYGNKRDIKVSFAVDPTLLDSKSFDDGTPMTLLPSDYYQLESNTMVIPSGKIQGGVKVKLTDAFFADPLATTRHYVLPVRITNVEGADSVLESKNYVLCAVKFVNPWQATYLRRGVDVITNADGTQTTEVRHAQYVENDELMNLTTLGFNAAAMNVSLKDASGKATTCKLQLLFNGNECKISALTEGFTADGSGLFVAKGEKQSMGGKDRNALYLKYTVSSAALGKSVTTTDTLVVRDRGIVPEYFTPKDK</sequence>
<protein>
    <submittedName>
        <fullName evidence="4">DUF1735 domain-containing protein</fullName>
    </submittedName>
</protein>
<keyword evidence="5" id="KW-1185">Reference proteome</keyword>
<gene>
    <name evidence="4" type="ORF">FYJ73_14120</name>
</gene>
<evidence type="ECO:0000259" key="2">
    <source>
        <dbReference type="Pfam" id="PF08522"/>
    </source>
</evidence>
<dbReference type="EMBL" id="VUNG01000052">
    <property type="protein sequence ID" value="MST85787.1"/>
    <property type="molecule type" value="Genomic_DNA"/>
</dbReference>
<evidence type="ECO:0000313" key="5">
    <source>
        <dbReference type="Proteomes" id="UP000438914"/>
    </source>
</evidence>
<name>A0A7K0KIM2_9BACT</name>
<proteinExistence type="predicted"/>
<dbReference type="Gene3D" id="2.60.40.1740">
    <property type="entry name" value="hypothetical protein (bacova_03559)"/>
    <property type="match status" value="1"/>
</dbReference>
<keyword evidence="1" id="KW-0732">Signal</keyword>
<evidence type="ECO:0000259" key="3">
    <source>
        <dbReference type="Pfam" id="PF18620"/>
    </source>
</evidence>
<evidence type="ECO:0000313" key="4">
    <source>
        <dbReference type="EMBL" id="MST85787.1"/>
    </source>
</evidence>